<organism evidence="2 3">
    <name type="scientific">Alicyclobacillus vulcanalis</name>
    <dbReference type="NCBI Taxonomy" id="252246"/>
    <lineage>
        <taxon>Bacteria</taxon>
        <taxon>Bacillati</taxon>
        <taxon>Bacillota</taxon>
        <taxon>Bacilli</taxon>
        <taxon>Bacillales</taxon>
        <taxon>Alicyclobacillaceae</taxon>
        <taxon>Alicyclobacillus</taxon>
    </lineage>
</organism>
<reference evidence="3" key="1">
    <citation type="submission" date="2017-01" db="EMBL/GenBank/DDBJ databases">
        <authorList>
            <person name="Varghese N."/>
            <person name="Submissions S."/>
        </authorList>
    </citation>
    <scope>NUCLEOTIDE SEQUENCE [LARGE SCALE GENOMIC DNA]</scope>
    <source>
        <strain evidence="3">DSM 16176</strain>
    </source>
</reference>
<keyword evidence="3" id="KW-1185">Reference proteome</keyword>
<name>A0A1N7MYC3_9BACL</name>
<evidence type="ECO:0000313" key="2">
    <source>
        <dbReference type="EMBL" id="SIS91106.1"/>
    </source>
</evidence>
<evidence type="ECO:0000256" key="1">
    <source>
        <dbReference type="SAM" id="SignalP"/>
    </source>
</evidence>
<protein>
    <submittedName>
        <fullName evidence="2">Uncharacterized protein</fullName>
    </submittedName>
</protein>
<gene>
    <name evidence="2" type="ORF">SAMN05421799_106219</name>
</gene>
<sequence length="261" mass="28216">MKSGRLGLALLVASVGLLATGCTPGVQPVSIASGTATQVINAHAQWAPLVQALEKSESASMYKLQTAVNIQNGNLHTSFTVYGTIQQPDLASIQVHENNFNIAFYQQGQVAYQQDGTIWSPADPVTNLNAYQNYRDIIDYAIAHRLPIVQMNRTYVVDEYCNVYRVVVPNGIAPLPAFLGEAPGASRAELSTHASEVAYEFYVGETSGYIRQVQTQSVGVVDSVGSLIVQTSTIFQDINNAQLAKVQIPTSLVQQLEQGVQ</sequence>
<feature type="signal peptide" evidence="1">
    <location>
        <begin position="1"/>
        <end position="19"/>
    </location>
</feature>
<keyword evidence="1" id="KW-0732">Signal</keyword>
<feature type="chain" id="PRO_5038859545" evidence="1">
    <location>
        <begin position="20"/>
        <end position="261"/>
    </location>
</feature>
<dbReference type="Proteomes" id="UP000186156">
    <property type="component" value="Unassembled WGS sequence"/>
</dbReference>
<proteinExistence type="predicted"/>
<dbReference type="AlphaFoldDB" id="A0A1N7MYC3"/>
<dbReference type="EMBL" id="FTOO01000006">
    <property type="protein sequence ID" value="SIS91106.1"/>
    <property type="molecule type" value="Genomic_DNA"/>
</dbReference>
<evidence type="ECO:0000313" key="3">
    <source>
        <dbReference type="Proteomes" id="UP000186156"/>
    </source>
</evidence>
<dbReference type="PROSITE" id="PS51257">
    <property type="entry name" value="PROKAR_LIPOPROTEIN"/>
    <property type="match status" value="1"/>
</dbReference>
<dbReference type="STRING" id="252246.SAMN05421799_106219"/>
<accession>A0A1N7MYC3</accession>
<dbReference type="OrthoDB" id="2373296at2"/>
<dbReference type="RefSeq" id="WP_076347223.1">
    <property type="nucleotide sequence ID" value="NZ_FTOO01000006.1"/>
</dbReference>